<dbReference type="AlphaFoldDB" id="A0A670IYE3"/>
<dbReference type="GeneTree" id="ENSGT00940000165291"/>
<protein>
    <submittedName>
        <fullName evidence="3">Uncharacterized protein</fullName>
    </submittedName>
</protein>
<evidence type="ECO:0000313" key="4">
    <source>
        <dbReference type="Proteomes" id="UP000472272"/>
    </source>
</evidence>
<reference evidence="3" key="3">
    <citation type="submission" date="2025-09" db="UniProtKB">
        <authorList>
            <consortium name="Ensembl"/>
        </authorList>
    </citation>
    <scope>IDENTIFICATION</scope>
</reference>
<dbReference type="InterPro" id="IPR018154">
    <property type="entry name" value="TLV/ENV_coat_polyprotein"/>
</dbReference>
<evidence type="ECO:0000256" key="1">
    <source>
        <dbReference type="SAM" id="Phobius"/>
    </source>
</evidence>
<keyword evidence="1" id="KW-0812">Transmembrane</keyword>
<name>A0A670IYE3_PODMU</name>
<feature type="transmembrane region" description="Helical" evidence="1">
    <location>
        <begin position="413"/>
        <end position="438"/>
    </location>
</feature>
<sequence length="485" mass="54709">MHMLDINMILLLILIPWEGEGSLNLTKFAKYGFSHDHNMWVGLAEMVANVANRTNCLVCSLGPDDSEGGMPLLPIPLDAIGMVSEIPHQTEIQNFPGWNSTKPLRVIPVQGEFCVHKSSDAADSTMIGSSHCHYTWDYFKNTWAHGTTYRTRNTLPCAPPFIHAWKVVWNITVTEKGNLTYCTVNSLPLLIFRLLYSTYQKPQTRWLWWICGEWAYKKLPSKWSGTCFLGWVLPPMWIMPTSSAKRTRRNADISRIAGGSTQSWSGTDDWPPERIIAYYDPASWNPGELIQGARDPIYNLNRIIRLQAVVELVTNATAQSLRLIAQQLDESRAAILQLKMGMDYVLARQGGLCGVLNLTGNACCFNISDNGEAIRVLATKMENIAHVPVQTWEGWDMGWLTNWLPNVTGLKGILLSCLFFLTVVVMVLCMMPCIISCFRSTISKMVSNETLPHIMALYRALPQEYDEGQAIKDTWCKVLELERGE</sequence>
<feature type="chain" id="PRO_5025547274" evidence="2">
    <location>
        <begin position="22"/>
        <end position="485"/>
    </location>
</feature>
<dbReference type="Gene3D" id="1.10.287.210">
    <property type="match status" value="1"/>
</dbReference>
<dbReference type="Ensembl" id="ENSPMRT00000018284.1">
    <property type="protein sequence ID" value="ENSPMRP00000017168.1"/>
    <property type="gene ID" value="ENSPMRG00000011383.1"/>
</dbReference>
<evidence type="ECO:0000256" key="2">
    <source>
        <dbReference type="SAM" id="SignalP"/>
    </source>
</evidence>
<dbReference type="SUPFAM" id="SSF58069">
    <property type="entry name" value="Virus ectodomain"/>
    <property type="match status" value="1"/>
</dbReference>
<reference evidence="3" key="2">
    <citation type="submission" date="2025-08" db="UniProtKB">
        <authorList>
            <consortium name="Ensembl"/>
        </authorList>
    </citation>
    <scope>IDENTIFICATION</scope>
</reference>
<dbReference type="Proteomes" id="UP000472272">
    <property type="component" value="Chromosome 2"/>
</dbReference>
<keyword evidence="2" id="KW-0732">Signal</keyword>
<dbReference type="OMA" id="TWCKVLE"/>
<reference evidence="3 4" key="1">
    <citation type="journal article" date="2019" name="Proc. Natl. Acad. Sci. U.S.A.">
        <title>Regulatory changes in pterin and carotenoid genes underlie balanced color polymorphisms in the wall lizard.</title>
        <authorList>
            <person name="Andrade P."/>
            <person name="Pinho C."/>
            <person name="Perez I de Lanuza G."/>
            <person name="Afonso S."/>
            <person name="Brejcha J."/>
            <person name="Rubin C.J."/>
            <person name="Wallerman O."/>
            <person name="Pereira P."/>
            <person name="Sabatino S.J."/>
            <person name="Bellati A."/>
            <person name="Pellitteri-Rosa D."/>
            <person name="Bosakova Z."/>
            <person name="Bunikis I."/>
            <person name="Carretero M.A."/>
            <person name="Feiner N."/>
            <person name="Marsik P."/>
            <person name="Pauperio F."/>
            <person name="Salvi D."/>
            <person name="Soler L."/>
            <person name="While G.M."/>
            <person name="Uller T."/>
            <person name="Font E."/>
            <person name="Andersson L."/>
            <person name="Carneiro M."/>
        </authorList>
    </citation>
    <scope>NUCLEOTIDE SEQUENCE</scope>
</reference>
<evidence type="ECO:0000313" key="3">
    <source>
        <dbReference type="Ensembl" id="ENSPMRP00000017168.1"/>
    </source>
</evidence>
<organism evidence="3 4">
    <name type="scientific">Podarcis muralis</name>
    <name type="common">Wall lizard</name>
    <name type="synonym">Lacerta muralis</name>
    <dbReference type="NCBI Taxonomy" id="64176"/>
    <lineage>
        <taxon>Eukaryota</taxon>
        <taxon>Metazoa</taxon>
        <taxon>Chordata</taxon>
        <taxon>Craniata</taxon>
        <taxon>Vertebrata</taxon>
        <taxon>Euteleostomi</taxon>
        <taxon>Lepidosauria</taxon>
        <taxon>Squamata</taxon>
        <taxon>Bifurcata</taxon>
        <taxon>Unidentata</taxon>
        <taxon>Episquamata</taxon>
        <taxon>Laterata</taxon>
        <taxon>Lacertibaenia</taxon>
        <taxon>Lacertidae</taxon>
        <taxon>Podarcis</taxon>
    </lineage>
</organism>
<keyword evidence="4" id="KW-1185">Reference proteome</keyword>
<proteinExistence type="predicted"/>
<feature type="signal peptide" evidence="2">
    <location>
        <begin position="1"/>
        <end position="21"/>
    </location>
</feature>
<accession>A0A670IYE3</accession>
<keyword evidence="1" id="KW-0472">Membrane</keyword>
<dbReference type="Pfam" id="PF00429">
    <property type="entry name" value="TLV_coat"/>
    <property type="match status" value="1"/>
</dbReference>
<dbReference type="PANTHER" id="PTHR10424">
    <property type="entry name" value="VIRAL ENVELOPE PROTEIN"/>
    <property type="match status" value="1"/>
</dbReference>
<keyword evidence="1" id="KW-1133">Transmembrane helix</keyword>